<accession>A0ABU5DWG8</accession>
<evidence type="ECO:0000313" key="3">
    <source>
        <dbReference type="Proteomes" id="UP001271769"/>
    </source>
</evidence>
<dbReference type="Gene3D" id="1.25.40.10">
    <property type="entry name" value="Tetratricopeptide repeat domain"/>
    <property type="match status" value="1"/>
</dbReference>
<dbReference type="InterPro" id="IPR011990">
    <property type="entry name" value="TPR-like_helical_dom_sf"/>
</dbReference>
<feature type="signal peptide" evidence="1">
    <location>
        <begin position="1"/>
        <end position="23"/>
    </location>
</feature>
<proteinExistence type="predicted"/>
<dbReference type="Pfam" id="PF08238">
    <property type="entry name" value="Sel1"/>
    <property type="match status" value="3"/>
</dbReference>
<dbReference type="PANTHER" id="PTHR11102:SF160">
    <property type="entry name" value="ERAD-ASSOCIATED E3 UBIQUITIN-PROTEIN LIGASE COMPONENT HRD3"/>
    <property type="match status" value="1"/>
</dbReference>
<keyword evidence="1" id="KW-0732">Signal</keyword>
<dbReference type="Proteomes" id="UP001271769">
    <property type="component" value="Unassembled WGS sequence"/>
</dbReference>
<dbReference type="PANTHER" id="PTHR11102">
    <property type="entry name" value="SEL-1-LIKE PROTEIN"/>
    <property type="match status" value="1"/>
</dbReference>
<dbReference type="RefSeq" id="WP_320499422.1">
    <property type="nucleotide sequence ID" value="NZ_JAXCLX010000001.1"/>
</dbReference>
<evidence type="ECO:0000313" key="2">
    <source>
        <dbReference type="EMBL" id="MDY0871053.1"/>
    </source>
</evidence>
<dbReference type="SMART" id="SM00671">
    <property type="entry name" value="SEL1"/>
    <property type="match status" value="3"/>
</dbReference>
<keyword evidence="3" id="KW-1185">Reference proteome</keyword>
<organism evidence="2 3">
    <name type="scientific">Dongia rigui</name>
    <dbReference type="NCBI Taxonomy" id="940149"/>
    <lineage>
        <taxon>Bacteria</taxon>
        <taxon>Pseudomonadati</taxon>
        <taxon>Pseudomonadota</taxon>
        <taxon>Alphaproteobacteria</taxon>
        <taxon>Rhodospirillales</taxon>
        <taxon>Dongiaceae</taxon>
        <taxon>Dongia</taxon>
    </lineage>
</organism>
<dbReference type="InterPro" id="IPR050767">
    <property type="entry name" value="Sel1_AlgK"/>
</dbReference>
<dbReference type="SUPFAM" id="SSF81901">
    <property type="entry name" value="HCP-like"/>
    <property type="match status" value="1"/>
</dbReference>
<gene>
    <name evidence="2" type="ORF">SMD31_03940</name>
</gene>
<evidence type="ECO:0000256" key="1">
    <source>
        <dbReference type="SAM" id="SignalP"/>
    </source>
</evidence>
<dbReference type="InterPro" id="IPR006597">
    <property type="entry name" value="Sel1-like"/>
</dbReference>
<feature type="chain" id="PRO_5045490197" evidence="1">
    <location>
        <begin position="24"/>
        <end position="194"/>
    </location>
</feature>
<name>A0ABU5DWG8_9PROT</name>
<protein>
    <submittedName>
        <fullName evidence="2">Tetratricopeptide repeat protein</fullName>
    </submittedName>
</protein>
<dbReference type="EMBL" id="JAXCLX010000001">
    <property type="protein sequence ID" value="MDY0871053.1"/>
    <property type="molecule type" value="Genomic_DNA"/>
</dbReference>
<sequence>MMLRQATLAALAVLALSTPSAQADGNAGLKAYEAGDYATALKEFVPLAEAGQPSAQAAIGQMYLDGHGVPQDPALAAIWLEKAAGGGNARARAQIGALYATGTGVTQDEMKASYWLLKAANQNVRQSQRFMAQRFYGGLGVPRDLAQSFLYAALAAKQGDPEGQQMVNVLAKEMTPAEQARAQGLLQAWQPTNN</sequence>
<reference evidence="2 3" key="1">
    <citation type="journal article" date="2013" name="Antonie Van Leeuwenhoek">
        <title>Dongia rigui sp. nov., isolated from freshwater of a large wetland in Korea.</title>
        <authorList>
            <person name="Baik K.S."/>
            <person name="Hwang Y.M."/>
            <person name="Choi J.S."/>
            <person name="Kwon J."/>
            <person name="Seong C.N."/>
        </authorList>
    </citation>
    <scope>NUCLEOTIDE SEQUENCE [LARGE SCALE GENOMIC DNA]</scope>
    <source>
        <strain evidence="2 3">04SU4-P</strain>
    </source>
</reference>
<comment type="caution">
    <text evidence="2">The sequence shown here is derived from an EMBL/GenBank/DDBJ whole genome shotgun (WGS) entry which is preliminary data.</text>
</comment>